<dbReference type="Proteomes" id="UP001166947">
    <property type="component" value="Unassembled WGS sequence"/>
</dbReference>
<comment type="caution">
    <text evidence="1">The sequence shown here is derived from an EMBL/GenBank/DDBJ whole genome shotgun (WGS) entry which is preliminary data.</text>
</comment>
<gene>
    <name evidence="1" type="ORF">NXS09_08040</name>
</gene>
<name>A0ABT2FDN6_9NEIS</name>
<sequence>MSVPFGLTISNGNCFDMSRAAVVDLYDYLEPLFMDNWRDDNNPDKDYAGCFTGMFFGSIMPFSHLPSAEYRQACQWVDEAVDKLDSLKPYKSDLTAALQADPRYKTA</sequence>
<proteinExistence type="predicted"/>
<dbReference type="EMBL" id="JANUXW010000007">
    <property type="protein sequence ID" value="MCS4534247.1"/>
    <property type="molecule type" value="Genomic_DNA"/>
</dbReference>
<protein>
    <submittedName>
        <fullName evidence="1">Uncharacterized protein</fullName>
    </submittedName>
</protein>
<evidence type="ECO:0000313" key="1">
    <source>
        <dbReference type="EMBL" id="MCS4534247.1"/>
    </source>
</evidence>
<reference evidence="1" key="2">
    <citation type="journal article" date="2023" name="Curr. Microbiol.">
        <title>Neisseria montereyensis sp. nov., Isolated from Oropharynx of California Sea Lion (Zalophus californianus): Genomic, Phylogenetic, and Phenotypic Study.</title>
        <authorList>
            <person name="Volokhov D.V."/>
            <person name="Zagorodnyaya T.A."/>
            <person name="Furtak V.A."/>
            <person name="Nattanmai G."/>
            <person name="Randall L."/>
            <person name="Jose S."/>
            <person name="Gao Y."/>
            <person name="Gulland F.M."/>
            <person name="Eisenberg T."/>
            <person name="Delmonte P."/>
            <person name="Blom J."/>
            <person name="Mitchell K.K."/>
        </authorList>
    </citation>
    <scope>NUCLEOTIDE SEQUENCE</scope>
    <source>
        <strain evidence="1">CSL10203-ORH2</strain>
    </source>
</reference>
<accession>A0ABT2FDN6</accession>
<keyword evidence="2" id="KW-1185">Reference proteome</keyword>
<dbReference type="RefSeq" id="WP_259292034.1">
    <property type="nucleotide sequence ID" value="NZ_JANUXW010000007.1"/>
</dbReference>
<reference evidence="1" key="1">
    <citation type="submission" date="2022-08" db="EMBL/GenBank/DDBJ databases">
        <authorList>
            <person name="Volokhov D.V."/>
            <person name="Furtak V.A."/>
            <person name="Zagorodnyaya T.A."/>
        </authorList>
    </citation>
    <scope>NUCLEOTIDE SEQUENCE</scope>
    <source>
        <strain evidence="1">CSL10203-ORH2</strain>
    </source>
</reference>
<evidence type="ECO:0000313" key="2">
    <source>
        <dbReference type="Proteomes" id="UP001166947"/>
    </source>
</evidence>
<organism evidence="1 2">
    <name type="scientific">Neisseria montereyensis</name>
    <dbReference type="NCBI Taxonomy" id="2973938"/>
    <lineage>
        <taxon>Bacteria</taxon>
        <taxon>Pseudomonadati</taxon>
        <taxon>Pseudomonadota</taxon>
        <taxon>Betaproteobacteria</taxon>
        <taxon>Neisseriales</taxon>
        <taxon>Neisseriaceae</taxon>
        <taxon>Neisseria</taxon>
    </lineage>
</organism>